<reference evidence="2 3" key="1">
    <citation type="submission" date="2018-09" db="EMBL/GenBank/DDBJ databases">
        <title>A high-quality reference genome of wild soybean provides a powerful tool to mine soybean genomes.</title>
        <authorList>
            <person name="Xie M."/>
            <person name="Chung C.Y.L."/>
            <person name="Li M.-W."/>
            <person name="Wong F.-L."/>
            <person name="Chan T.-F."/>
            <person name="Lam H.-M."/>
        </authorList>
    </citation>
    <scope>NUCLEOTIDE SEQUENCE [LARGE SCALE GENOMIC DNA]</scope>
    <source>
        <strain evidence="3">cv. W05</strain>
        <tissue evidence="2">Hypocotyl of etiolated seedlings</tissue>
    </source>
</reference>
<name>A0A445K1L3_GLYSO</name>
<dbReference type="Pfam" id="PF23310">
    <property type="entry name" value="TPR_27"/>
    <property type="match status" value="1"/>
</dbReference>
<evidence type="ECO:0000313" key="2">
    <source>
        <dbReference type="EMBL" id="RZC04518.1"/>
    </source>
</evidence>
<dbReference type="PANTHER" id="PTHR33784:SF47">
    <property type="entry name" value="F-BOX PLANT-LIKE PROTEIN"/>
    <property type="match status" value="1"/>
</dbReference>
<dbReference type="PANTHER" id="PTHR33784">
    <property type="entry name" value="OS05G0482100 PROTEIN"/>
    <property type="match status" value="1"/>
</dbReference>
<evidence type="ECO:0000259" key="1">
    <source>
        <dbReference type="Pfam" id="PF23310"/>
    </source>
</evidence>
<organism evidence="2 3">
    <name type="scientific">Glycine soja</name>
    <name type="common">Wild soybean</name>
    <dbReference type="NCBI Taxonomy" id="3848"/>
    <lineage>
        <taxon>Eukaryota</taxon>
        <taxon>Viridiplantae</taxon>
        <taxon>Streptophyta</taxon>
        <taxon>Embryophyta</taxon>
        <taxon>Tracheophyta</taxon>
        <taxon>Spermatophyta</taxon>
        <taxon>Magnoliopsida</taxon>
        <taxon>eudicotyledons</taxon>
        <taxon>Gunneridae</taxon>
        <taxon>Pentapetalae</taxon>
        <taxon>rosids</taxon>
        <taxon>fabids</taxon>
        <taxon>Fabales</taxon>
        <taxon>Fabaceae</taxon>
        <taxon>Papilionoideae</taxon>
        <taxon>50 kb inversion clade</taxon>
        <taxon>NPAAA clade</taxon>
        <taxon>indigoferoid/millettioid clade</taxon>
        <taxon>Phaseoleae</taxon>
        <taxon>Glycine</taxon>
        <taxon>Glycine subgen. Soja</taxon>
    </lineage>
</organism>
<evidence type="ECO:0000313" key="3">
    <source>
        <dbReference type="Proteomes" id="UP000289340"/>
    </source>
</evidence>
<dbReference type="Proteomes" id="UP000289340">
    <property type="component" value="Chromosome 7"/>
</dbReference>
<proteinExistence type="predicted"/>
<comment type="caution">
    <text evidence="2">The sequence shown here is derived from an EMBL/GenBank/DDBJ whole genome shotgun (WGS) entry which is preliminary data.</text>
</comment>
<keyword evidence="3" id="KW-1185">Reference proteome</keyword>
<dbReference type="InterPro" id="IPR040338">
    <property type="entry name" value="At1g67623-like"/>
</dbReference>
<protein>
    <recommendedName>
        <fullName evidence="1">At2g35280-like TPR domain-containing protein</fullName>
    </recommendedName>
</protein>
<gene>
    <name evidence="2" type="ORF">D0Y65_018903</name>
</gene>
<dbReference type="AlphaFoldDB" id="A0A445K1L3"/>
<sequence>MTVCYSGRAATYLNNQPRNSKQRDNVPFLKDDHVYQQASLEKFALASLAWFTSDSESLFLKRCKETGNTEIVYREAMVEYFTSSRVESGLENLKKVAMEGHDEEKSACFFMCSEDEGEKKQGFDIFCSFKASTSIIMKCRNRVKAFVQSMWVNNKAVIRNRKTSFCPSVTCNSERLNKLSRWTSSSEDEEAGSNAISCECCRVDYELWTVL</sequence>
<dbReference type="EMBL" id="QZWG01000007">
    <property type="protein sequence ID" value="RZC04518.1"/>
    <property type="molecule type" value="Genomic_DNA"/>
</dbReference>
<feature type="domain" description="At2g35280-like TPR" evidence="1">
    <location>
        <begin position="47"/>
        <end position="148"/>
    </location>
</feature>
<dbReference type="InterPro" id="IPR057136">
    <property type="entry name" value="At2g35280_TPR_dom"/>
</dbReference>
<accession>A0A445K1L3</accession>